<proteinExistence type="predicted"/>
<reference evidence="1 2" key="1">
    <citation type="submission" date="2024-09" db="EMBL/GenBank/DDBJ databases">
        <title>Floridaenema gen nov. (Aerosakkonemataceae, Aerosakkonematales ord. nov., Cyanobacteria) from benthic tropical and subtropical fresh waters, with the description of four new species.</title>
        <authorList>
            <person name="Moretto J.A."/>
            <person name="Berthold D.E."/>
            <person name="Lefler F.W."/>
            <person name="Huang I.-S."/>
            <person name="Laughinghouse H. IV."/>
        </authorList>
    </citation>
    <scope>NUCLEOTIDE SEQUENCE [LARGE SCALE GENOMIC DNA]</scope>
    <source>
        <strain evidence="1 2">BLCC-F46</strain>
    </source>
</reference>
<dbReference type="Proteomes" id="UP001576774">
    <property type="component" value="Unassembled WGS sequence"/>
</dbReference>
<evidence type="ECO:0000313" key="1">
    <source>
        <dbReference type="EMBL" id="MFB2877821.1"/>
    </source>
</evidence>
<accession>A0ABV4X5L7</accession>
<evidence type="ECO:0008006" key="3">
    <source>
        <dbReference type="Google" id="ProtNLM"/>
    </source>
</evidence>
<comment type="caution">
    <text evidence="1">The sequence shown here is derived from an EMBL/GenBank/DDBJ whole genome shotgun (WGS) entry which is preliminary data.</text>
</comment>
<keyword evidence="2" id="KW-1185">Reference proteome</keyword>
<name>A0ABV4X5L7_9CYAN</name>
<organism evidence="1 2">
    <name type="scientific">Floridaenema aerugineum BLCC-F46</name>
    <dbReference type="NCBI Taxonomy" id="3153654"/>
    <lineage>
        <taxon>Bacteria</taxon>
        <taxon>Bacillati</taxon>
        <taxon>Cyanobacteriota</taxon>
        <taxon>Cyanophyceae</taxon>
        <taxon>Oscillatoriophycideae</taxon>
        <taxon>Aerosakkonematales</taxon>
        <taxon>Aerosakkonemataceae</taxon>
        <taxon>Floridanema</taxon>
        <taxon>Floridanema aerugineum</taxon>
    </lineage>
</organism>
<protein>
    <recommendedName>
        <fullName evidence="3">HEPN domain-containing protein</fullName>
    </recommendedName>
</protein>
<gene>
    <name evidence="1" type="ORF">ACE1CC_13280</name>
</gene>
<dbReference type="RefSeq" id="WP_413270914.1">
    <property type="nucleotide sequence ID" value="NZ_JBHFNQ010000103.1"/>
</dbReference>
<dbReference type="EMBL" id="JBHFNQ010000103">
    <property type="protein sequence ID" value="MFB2877821.1"/>
    <property type="molecule type" value="Genomic_DNA"/>
</dbReference>
<evidence type="ECO:0000313" key="2">
    <source>
        <dbReference type="Proteomes" id="UP001576774"/>
    </source>
</evidence>
<sequence length="199" mass="23114">MVKNNQSYKGLFISDIDWINNARINCFHGFDVLAEGYYNGADILVNHVIENGTGQDTLVYPIVFLYRQHLELRFKEIIREGWLLLNEGKDFRPTHDLQILWGQVKEVIEKVFPEDEKTPGESLTEHIVKEFSIHDPISMSFRYPESKDGKKFLANLENISISHLSEMLQGAYEFLYGVIAAIVHYRSLASEYSSDCWYE</sequence>